<evidence type="ECO:0000313" key="13">
    <source>
        <dbReference type="EMBL" id="KFX46664.1"/>
    </source>
</evidence>
<proteinExistence type="inferred from homology"/>
<evidence type="ECO:0000256" key="9">
    <source>
        <dbReference type="PROSITE-ProRule" id="PRU00042"/>
    </source>
</evidence>
<keyword evidence="2" id="KW-0479">Metal-binding</keyword>
<comment type="caution">
    <text evidence="13">The sequence shown here is derived from an EMBL/GenBank/DDBJ whole genome shotgun (WGS) entry which is preliminary data.</text>
</comment>
<dbReference type="GO" id="GO:0005829">
    <property type="term" value="C:cytosol"/>
    <property type="evidence" value="ECO:0007669"/>
    <property type="project" value="TreeGrafter"/>
</dbReference>
<keyword evidence="3 9" id="KW-0863">Zinc-finger</keyword>
<evidence type="ECO:0000256" key="1">
    <source>
        <dbReference type="ARBA" id="ARBA00005871"/>
    </source>
</evidence>
<dbReference type="InterPro" id="IPR032466">
    <property type="entry name" value="Metal_Hydrolase"/>
</dbReference>
<evidence type="ECO:0000256" key="5">
    <source>
        <dbReference type="ARBA" id="ARBA00022833"/>
    </source>
</evidence>
<dbReference type="GO" id="GO:0019748">
    <property type="term" value="P:secondary metabolic process"/>
    <property type="evidence" value="ECO:0007669"/>
    <property type="project" value="TreeGrafter"/>
</dbReference>
<dbReference type="GO" id="GO:0047596">
    <property type="term" value="F:6-methylsalicylate decarboxylase activity"/>
    <property type="evidence" value="ECO:0007669"/>
    <property type="project" value="UniProtKB-EC"/>
</dbReference>
<dbReference type="InterPro" id="IPR006680">
    <property type="entry name" value="Amidohydro-rel"/>
</dbReference>
<evidence type="ECO:0000256" key="7">
    <source>
        <dbReference type="ARBA" id="ARBA00036832"/>
    </source>
</evidence>
<dbReference type="PROSITE" id="PS00028">
    <property type="entry name" value="ZINC_FINGER_C2H2_1"/>
    <property type="match status" value="1"/>
</dbReference>
<evidence type="ECO:0000256" key="11">
    <source>
        <dbReference type="SAM" id="MobiDB-lite"/>
    </source>
</evidence>
<comment type="similarity">
    <text evidence="1">Belongs to the metallo-dependent hydrolases superfamily. ACMSD family.</text>
</comment>
<dbReference type="eggNOG" id="KOG1721">
    <property type="taxonomic scope" value="Eukaryota"/>
</dbReference>
<dbReference type="PANTHER" id="PTHR21240:SF29">
    <property type="entry name" value="AMIDOHYDROLASE-RELATED DOMAIN-CONTAINING PROTEIN"/>
    <property type="match status" value="1"/>
</dbReference>
<evidence type="ECO:0000256" key="4">
    <source>
        <dbReference type="ARBA" id="ARBA00022793"/>
    </source>
</evidence>
<dbReference type="SMART" id="SM00355">
    <property type="entry name" value="ZnF_C2H2"/>
    <property type="match status" value="2"/>
</dbReference>
<dbReference type="PANTHER" id="PTHR21240">
    <property type="entry name" value="2-AMINO-3-CARBOXYLMUCONATE-6-SEMIALDEHYDE DECARBOXYLASE"/>
    <property type="match status" value="1"/>
</dbReference>
<dbReference type="EC" id="4.1.1.52" evidence="8"/>
<reference evidence="13" key="1">
    <citation type="journal article" date="2014" name="PLoS Genet.">
        <title>Signature Gene Expression Reveals Novel Clues to the Molecular Mechanisms of Dimorphic Transition in Penicillium marneffei.</title>
        <authorList>
            <person name="Yang E."/>
            <person name="Wang G."/>
            <person name="Cai J."/>
            <person name="Woo P.C."/>
            <person name="Lau S.K."/>
            <person name="Yuen K.-Y."/>
            <person name="Chow W.-N."/>
            <person name="Lin X."/>
        </authorList>
    </citation>
    <scope>NUCLEOTIDE SEQUENCE [LARGE SCALE GENOMIC DNA]</scope>
    <source>
        <strain evidence="13">PM1</strain>
    </source>
</reference>
<dbReference type="AlphaFoldDB" id="A0A093V9K8"/>
<feature type="region of interest" description="Disordered" evidence="11">
    <location>
        <begin position="254"/>
        <end position="276"/>
    </location>
</feature>
<evidence type="ECO:0000259" key="12">
    <source>
        <dbReference type="PROSITE" id="PS50157"/>
    </source>
</evidence>
<dbReference type="Pfam" id="PF04909">
    <property type="entry name" value="Amidohydro_2"/>
    <property type="match status" value="1"/>
</dbReference>
<feature type="compositionally biased region" description="Polar residues" evidence="11">
    <location>
        <begin position="258"/>
        <end position="269"/>
    </location>
</feature>
<evidence type="ECO:0000256" key="10">
    <source>
        <dbReference type="RuleBase" id="RU366045"/>
    </source>
</evidence>
<protein>
    <recommendedName>
        <fullName evidence="8">6-methylsalicylate decarboxylase</fullName>
        <ecNumber evidence="8">4.1.1.52</ecNumber>
    </recommendedName>
</protein>
<dbReference type="HOGENOM" id="CLU_343604_0_0_1"/>
<dbReference type="PROSITE" id="PS50157">
    <property type="entry name" value="ZINC_FINGER_C2H2_2"/>
    <property type="match status" value="2"/>
</dbReference>
<accession>A0A093V9K8</accession>
<evidence type="ECO:0000256" key="6">
    <source>
        <dbReference type="ARBA" id="ARBA00023239"/>
    </source>
</evidence>
<name>A0A093V9K8_TALMA</name>
<dbReference type="InterPro" id="IPR036236">
    <property type="entry name" value="Znf_C2H2_sf"/>
</dbReference>
<dbReference type="EMBL" id="JPOX01000018">
    <property type="protein sequence ID" value="KFX46664.1"/>
    <property type="molecule type" value="Genomic_DNA"/>
</dbReference>
<feature type="domain" description="C2H2-type" evidence="12">
    <location>
        <begin position="11"/>
        <end position="38"/>
    </location>
</feature>
<keyword evidence="4 10" id="KW-0210">Decarboxylase</keyword>
<comment type="catalytic activity">
    <reaction evidence="7">
        <text>6-methylsalicylate + H(+) = 3-methylphenol + CO2</text>
        <dbReference type="Rhea" id="RHEA:23112"/>
        <dbReference type="ChEBI" id="CHEBI:15378"/>
        <dbReference type="ChEBI" id="CHEBI:16526"/>
        <dbReference type="ChEBI" id="CHEBI:17231"/>
        <dbReference type="ChEBI" id="CHEBI:36658"/>
        <dbReference type="EC" id="4.1.1.52"/>
    </reaction>
    <physiologicalReaction direction="left-to-right" evidence="7">
        <dbReference type="Rhea" id="RHEA:23113"/>
    </physiologicalReaction>
</comment>
<dbReference type="InterPro" id="IPR032465">
    <property type="entry name" value="ACMSD"/>
</dbReference>
<dbReference type="Pfam" id="PF00096">
    <property type="entry name" value="zf-C2H2"/>
    <property type="match status" value="1"/>
</dbReference>
<dbReference type="GO" id="GO:0008270">
    <property type="term" value="F:zinc ion binding"/>
    <property type="evidence" value="ECO:0007669"/>
    <property type="project" value="UniProtKB-KW"/>
</dbReference>
<dbReference type="FunFam" id="3.30.160.60:FF:002343">
    <property type="entry name" value="Zinc finger protein 33A"/>
    <property type="match status" value="1"/>
</dbReference>
<sequence>MVNRHGSRKERICPWCSQSFSKDEHLARHIRSHTKEKPFSCPTCRKAFTRQSHFEEQQRVRGSQHSAQEDLSSCTADTHSDLLNSAIETGNSRIFQAAATTTTSPFTQSPPSTHGPPATHSLPYEYDSTMGVGAMSSWSGPMDTSNNQFSLLTDNLNRPETANINMTNNWMFSPSQQFPGWLVDEEFDLSALCANIPPSGTSLPMDWASYGFFANDRVQMNYSEANIIIEAPAGIIGESKEEKVKRQWFTYLGPERSGQATPDGSNESTSVDERYREDLSRELQQRRITYEPLPSTDFLWEMYFVRGAPDALAMTQAALLGQTFAMLSGWARRQNMFDQDMSAMYSSDIQSDVEASWRKWIYNEEKRRVAVGLRIHDTESAELFMTEPFLRFSAATWTISSGELWTAPTSNAWAHALGERKDQNTNFEYSPPLSTDRYERDIPELSSTYPELALYAFLEGMSSQIMERASIQQCLTETSQELTPKLVIIYNSLLRQQLQLDNFSLKALWHSIFILLHCNMNKLECAIGREGCEKAQDHVEYATSWASSADAHRCAIHAALILRHLQRIPIGQEPGIHVPRLLYRSTLVWYAYTRFGRDGGTASTTNELNFPELNGTGIDTGRVLFAANGFKKSRPTTSESNSKIHTFNKAIVFICFVKMPFGERIDTHAHLLPPFYRQASIEAGQENPDGMPELPNWDIETHLNLMQKLNIAKSILSISSPGTYLIHGDHIAARELTRSCNDYMSVLVSQYPSKLGFWASVPLPDVEGSLEEIAYAFDKLNADGIALETNHHGVYLGDAKLASIFEELDKRHAKVFIHPTTPCIVRHDNAETIAATPLAQFPNPVFEFLFDTARALINLFVSGTVARCPNITFIIPHAGGALLPLIERFTSFGHLVSADQILTSQAIKDTFSRQFYFDLAGFPFPDQIKELLLYVKTDRLLYGSDYPFTPERAVIGLADVMMREMPKIWDDEKERETILAGNARRLLAS</sequence>
<dbReference type="Gene3D" id="3.20.20.140">
    <property type="entry name" value="Metal-dependent hydrolases"/>
    <property type="match status" value="1"/>
</dbReference>
<dbReference type="SUPFAM" id="SSF57667">
    <property type="entry name" value="beta-beta-alpha zinc fingers"/>
    <property type="match status" value="1"/>
</dbReference>
<keyword evidence="6 10" id="KW-0456">Lyase</keyword>
<organism evidence="13">
    <name type="scientific">Talaromyces marneffei PM1</name>
    <dbReference type="NCBI Taxonomy" id="1077442"/>
    <lineage>
        <taxon>Eukaryota</taxon>
        <taxon>Fungi</taxon>
        <taxon>Dikarya</taxon>
        <taxon>Ascomycota</taxon>
        <taxon>Pezizomycotina</taxon>
        <taxon>Eurotiomycetes</taxon>
        <taxon>Eurotiomycetidae</taxon>
        <taxon>Eurotiales</taxon>
        <taxon>Trichocomaceae</taxon>
        <taxon>Talaromyces</taxon>
        <taxon>Talaromyces sect. Talaromyces</taxon>
    </lineage>
</organism>
<keyword evidence="5" id="KW-0862">Zinc</keyword>
<dbReference type="SUPFAM" id="SSF51556">
    <property type="entry name" value="Metallo-dependent hydrolases"/>
    <property type="match status" value="1"/>
</dbReference>
<evidence type="ECO:0000256" key="3">
    <source>
        <dbReference type="ARBA" id="ARBA00022771"/>
    </source>
</evidence>
<gene>
    <name evidence="13" type="ORF">GQ26_0181500</name>
</gene>
<evidence type="ECO:0000256" key="2">
    <source>
        <dbReference type="ARBA" id="ARBA00022723"/>
    </source>
</evidence>
<dbReference type="GO" id="GO:0016787">
    <property type="term" value="F:hydrolase activity"/>
    <property type="evidence" value="ECO:0007669"/>
    <property type="project" value="InterPro"/>
</dbReference>
<evidence type="ECO:0000256" key="8">
    <source>
        <dbReference type="ARBA" id="ARBA00038889"/>
    </source>
</evidence>
<dbReference type="InterPro" id="IPR013087">
    <property type="entry name" value="Znf_C2H2_type"/>
</dbReference>
<feature type="domain" description="C2H2-type" evidence="12">
    <location>
        <begin position="39"/>
        <end position="70"/>
    </location>
</feature>
<dbReference type="Gene3D" id="3.30.160.60">
    <property type="entry name" value="Classic Zinc Finger"/>
    <property type="match status" value="2"/>
</dbReference>